<protein>
    <submittedName>
        <fullName evidence="1">Uncharacterized protein</fullName>
    </submittedName>
</protein>
<keyword evidence="2" id="KW-1185">Reference proteome</keyword>
<comment type="caution">
    <text evidence="1">The sequence shown here is derived from an EMBL/GenBank/DDBJ whole genome shotgun (WGS) entry which is preliminary data.</text>
</comment>
<gene>
    <name evidence="1" type="ORF">BDFB_008272</name>
</gene>
<reference evidence="1 2" key="1">
    <citation type="submission" date="2017-03" db="EMBL/GenBank/DDBJ databases">
        <title>Genome of the blue death feigning beetle - Asbolus verrucosus.</title>
        <authorList>
            <person name="Rider S.D."/>
        </authorList>
    </citation>
    <scope>NUCLEOTIDE SEQUENCE [LARGE SCALE GENOMIC DNA]</scope>
    <source>
        <strain evidence="1">Butters</strain>
        <tissue evidence="1">Head and leg muscle</tissue>
    </source>
</reference>
<evidence type="ECO:0000313" key="1">
    <source>
        <dbReference type="EMBL" id="RZB40766.1"/>
    </source>
</evidence>
<organism evidence="1 2">
    <name type="scientific">Asbolus verrucosus</name>
    <name type="common">Desert ironclad beetle</name>
    <dbReference type="NCBI Taxonomy" id="1661398"/>
    <lineage>
        <taxon>Eukaryota</taxon>
        <taxon>Metazoa</taxon>
        <taxon>Ecdysozoa</taxon>
        <taxon>Arthropoda</taxon>
        <taxon>Hexapoda</taxon>
        <taxon>Insecta</taxon>
        <taxon>Pterygota</taxon>
        <taxon>Neoptera</taxon>
        <taxon>Endopterygota</taxon>
        <taxon>Coleoptera</taxon>
        <taxon>Polyphaga</taxon>
        <taxon>Cucujiformia</taxon>
        <taxon>Tenebrionidae</taxon>
        <taxon>Pimeliinae</taxon>
        <taxon>Asbolus</taxon>
    </lineage>
</organism>
<proteinExistence type="predicted"/>
<dbReference type="Proteomes" id="UP000292052">
    <property type="component" value="Unassembled WGS sequence"/>
</dbReference>
<dbReference type="EMBL" id="QDEB01116164">
    <property type="protein sequence ID" value="RZB40766.1"/>
    <property type="molecule type" value="Genomic_DNA"/>
</dbReference>
<sequence>MILNTQVTPNWKFHK</sequence>
<accession>A0A482VBX0</accession>
<evidence type="ECO:0000313" key="2">
    <source>
        <dbReference type="Proteomes" id="UP000292052"/>
    </source>
</evidence>
<name>A0A482VBX0_ASBVE</name>